<keyword evidence="1" id="KW-0347">Helicase</keyword>
<keyword evidence="1" id="KW-0233">DNA recombination</keyword>
<keyword evidence="1" id="KW-0378">Hydrolase</keyword>
<proteinExistence type="inferred from homology"/>
<dbReference type="CDD" id="cd18809">
    <property type="entry name" value="SF1_C_RecD"/>
    <property type="match status" value="1"/>
</dbReference>
<keyword evidence="1" id="KW-0227">DNA damage</keyword>
<comment type="similarity">
    <text evidence="1">Belongs to the helicase family.</text>
</comment>
<dbReference type="Pfam" id="PF05970">
    <property type="entry name" value="PIF1"/>
    <property type="match status" value="2"/>
</dbReference>
<dbReference type="GO" id="GO:0006310">
    <property type="term" value="P:DNA recombination"/>
    <property type="evidence" value="ECO:0007669"/>
    <property type="project" value="UniProtKB-KW"/>
</dbReference>
<keyword evidence="1" id="KW-0234">DNA repair</keyword>
<keyword evidence="1" id="KW-0547">Nucleotide-binding</keyword>
<dbReference type="InterPro" id="IPR036691">
    <property type="entry name" value="Endo/exonu/phosph_ase_sf"/>
</dbReference>
<dbReference type="Gene3D" id="3.40.50.300">
    <property type="entry name" value="P-loop containing nucleotide triphosphate hydrolases"/>
    <property type="match status" value="3"/>
</dbReference>
<evidence type="ECO:0000256" key="1">
    <source>
        <dbReference type="RuleBase" id="RU363044"/>
    </source>
</evidence>
<dbReference type="InterPro" id="IPR005135">
    <property type="entry name" value="Endo/exonuclease/phosphatase"/>
</dbReference>
<feature type="region of interest" description="Disordered" evidence="2">
    <location>
        <begin position="1265"/>
        <end position="1284"/>
    </location>
</feature>
<dbReference type="OrthoDB" id="10036850at2759"/>
<evidence type="ECO:0000313" key="5">
    <source>
        <dbReference type="EMBL" id="CAF1245500.1"/>
    </source>
</evidence>
<dbReference type="SUPFAM" id="SSF56219">
    <property type="entry name" value="DNase I-like"/>
    <property type="match status" value="2"/>
</dbReference>
<dbReference type="Gene3D" id="3.60.10.10">
    <property type="entry name" value="Endonuclease/exonuclease/phosphatase"/>
    <property type="match status" value="2"/>
</dbReference>
<feature type="domain" description="Endonuclease/exonuclease/phosphatase" evidence="4">
    <location>
        <begin position="974"/>
        <end position="1077"/>
    </location>
</feature>
<comment type="cofactor">
    <cofactor evidence="1">
        <name>Mg(2+)</name>
        <dbReference type="ChEBI" id="CHEBI:18420"/>
    </cofactor>
</comment>
<gene>
    <name evidence="5" type="ORF">VCS650_LOCUS28037</name>
</gene>
<accession>A0A814ZNY0</accession>
<evidence type="ECO:0000259" key="3">
    <source>
        <dbReference type="Pfam" id="PF05970"/>
    </source>
</evidence>
<reference evidence="5" key="1">
    <citation type="submission" date="2021-02" db="EMBL/GenBank/DDBJ databases">
        <authorList>
            <person name="Nowell W R."/>
        </authorList>
    </citation>
    <scope>NUCLEOTIDE SEQUENCE</scope>
</reference>
<dbReference type="InterPro" id="IPR010285">
    <property type="entry name" value="DNA_helicase_pif1-like_DEAD"/>
</dbReference>
<dbReference type="GO" id="GO:0000723">
    <property type="term" value="P:telomere maintenance"/>
    <property type="evidence" value="ECO:0007669"/>
    <property type="project" value="InterPro"/>
</dbReference>
<dbReference type="GO" id="GO:0005524">
    <property type="term" value="F:ATP binding"/>
    <property type="evidence" value="ECO:0007669"/>
    <property type="project" value="UniProtKB-KW"/>
</dbReference>
<evidence type="ECO:0000259" key="4">
    <source>
        <dbReference type="Pfam" id="PF14529"/>
    </source>
</evidence>
<dbReference type="GO" id="GO:0006281">
    <property type="term" value="P:DNA repair"/>
    <property type="evidence" value="ECO:0007669"/>
    <property type="project" value="UniProtKB-KW"/>
</dbReference>
<dbReference type="EC" id="5.6.2.3" evidence="1"/>
<feature type="compositionally biased region" description="Acidic residues" evidence="2">
    <location>
        <begin position="1270"/>
        <end position="1281"/>
    </location>
</feature>
<feature type="domain" description="DNA helicase Pif1-like DEAD-box helicase" evidence="3">
    <location>
        <begin position="1331"/>
        <end position="1534"/>
    </location>
</feature>
<keyword evidence="1" id="KW-0067">ATP-binding</keyword>
<organism evidence="5 6">
    <name type="scientific">Adineta steineri</name>
    <dbReference type="NCBI Taxonomy" id="433720"/>
    <lineage>
        <taxon>Eukaryota</taxon>
        <taxon>Metazoa</taxon>
        <taxon>Spiralia</taxon>
        <taxon>Gnathifera</taxon>
        <taxon>Rotifera</taxon>
        <taxon>Eurotatoria</taxon>
        <taxon>Bdelloidea</taxon>
        <taxon>Adinetida</taxon>
        <taxon>Adinetidae</taxon>
        <taxon>Adineta</taxon>
    </lineage>
</organism>
<dbReference type="GO" id="GO:0016787">
    <property type="term" value="F:hydrolase activity"/>
    <property type="evidence" value="ECO:0007669"/>
    <property type="project" value="UniProtKB-KW"/>
</dbReference>
<dbReference type="EMBL" id="CAJNON010000405">
    <property type="protein sequence ID" value="CAF1245500.1"/>
    <property type="molecule type" value="Genomic_DNA"/>
</dbReference>
<name>A0A814ZNY0_9BILA</name>
<evidence type="ECO:0000256" key="2">
    <source>
        <dbReference type="SAM" id="MobiDB-lite"/>
    </source>
</evidence>
<dbReference type="PANTHER" id="PTHR47642">
    <property type="entry name" value="ATP-DEPENDENT DNA HELICASE"/>
    <property type="match status" value="1"/>
</dbReference>
<comment type="caution">
    <text evidence="5">The sequence shown here is derived from an EMBL/GenBank/DDBJ whole genome shotgun (WGS) entry which is preliminary data.</text>
</comment>
<dbReference type="PANTHER" id="PTHR47642:SF5">
    <property type="entry name" value="ATP-DEPENDENT DNA HELICASE"/>
    <property type="match status" value="1"/>
</dbReference>
<comment type="catalytic activity">
    <reaction evidence="1">
        <text>ATP + H2O = ADP + phosphate + H(+)</text>
        <dbReference type="Rhea" id="RHEA:13065"/>
        <dbReference type="ChEBI" id="CHEBI:15377"/>
        <dbReference type="ChEBI" id="CHEBI:15378"/>
        <dbReference type="ChEBI" id="CHEBI:30616"/>
        <dbReference type="ChEBI" id="CHEBI:43474"/>
        <dbReference type="ChEBI" id="CHEBI:456216"/>
        <dbReference type="EC" id="5.6.2.3"/>
    </reaction>
</comment>
<dbReference type="SUPFAM" id="SSF52540">
    <property type="entry name" value="P-loop containing nucleoside triphosphate hydrolases"/>
    <property type="match status" value="4"/>
</dbReference>
<dbReference type="Proteomes" id="UP000663891">
    <property type="component" value="Unassembled WGS sequence"/>
</dbReference>
<dbReference type="InterPro" id="IPR027417">
    <property type="entry name" value="P-loop_NTPase"/>
</dbReference>
<feature type="domain" description="Endonuclease/exonuclease/phosphatase" evidence="4">
    <location>
        <begin position="1889"/>
        <end position="1992"/>
    </location>
</feature>
<feature type="domain" description="DNA helicase Pif1-like DEAD-box helicase" evidence="3">
    <location>
        <begin position="376"/>
        <end position="579"/>
    </location>
</feature>
<protein>
    <recommendedName>
        <fullName evidence="1">ATP-dependent DNA helicase</fullName>
        <ecNumber evidence="1">5.6.2.3</ecNumber>
    </recommendedName>
</protein>
<sequence>MNEEQYIKMIRAGLKKAKVFLKRAPNETRINAYNPMIMSLHRANMDIQYILDPYACLKYCVEYINKSENGMSKLLREALNELKKGNHTVKERLRVIANKFLNSSEISAQEAVYHILSIPLSVSSRSTVFINTNRPENRISMLKSDEILQKLEPDSKDVFVQGLIDMYINRPDEMKDVCLADFASLHNVSKRKVDNAPIVENSDDEDATENENDEKITAFKMKNGKGWIKKRTKKKMIRYRYFKLHQDPENYYREQLMLFLPWSNEEEVLLSINYEETFELHKDLIQQKRSEYVHREASEFEKAFEEHMERENESDIDDTNIEYDQDKNEFLIYEIGNNEGDIFVEMGLKTQTEKVENFNVPKVTPDTEYQQMMRSLNNNQRRYTLNVMNLIKNGDKQFFHFINGGAGVGKSTLIKAIYQSILRFYNSLPGCNQETIRTALCAPTGKAAALIDGMTLHSFLSLPVNQCKHKLVQLNSDISNRIGVKLKDLQLLIIDEISMVGFTMFQHIDARLQQIMRTKKPFGGISVMVLGDFNQLRPVGDKYIFQFNNSYNALVDSSLWSLFELFELTEIMRQKDDKTFAIALTNLAKGTMTAEDIHLLQSRIVSTENLETIGDAIRIFRSNAEVDAYNRIVLSRLNTEGAIANAYDYCVGDGLPSIREKVLNNVKNLKTTETYGLPLEIDLKVGAKYMMTVNIDIEDGLVNGACGKLIMIDYGKLQKTNETVPCRLWIKFNEEKTGRKARANFHNVMRNRNIDLSLTPVEPVVRQINTRSTNFKVERKQFPLVPCEAMTIYKSQGGTYEKVVVNLKKGMTRSELYVSCSRATTSIGLYLIGDFVPPKPPEPKDAVAMMFKNMRSERMLKFSLEFPEESQEERFFVMFHNVQSLNKHIFDVRSDKTFLSASMISLVETWTKPSDSLEIEGFKIIHRRDCNDIRKPFGQITYLKNDLTYESITEKYEYSGKNHIEYSSIKIDDICIISVYNSPNSSCDVLKRHMNEAITISKGFCENIIVVGDFNINLKVKTNNKFIEYMKSFGFNLINKLNKSSTNAKTQIDCCFTNVKGLKSDYFESLTSFHKPIWIRKHEVLSKFHFDETKNIHTNTLFNIDDAIIDDQSDVMEVDEEFSFNHHETVDKNEQIDLDMSFQLEDLKVNDPSDMMEIEEQSFSEDYNIIDSNEISAQEAVYHILSIPLSVSSRSTVFINTNRPENRISMLKSDEILQKLEPDSKDVFVEGLIDMYVNRSDEMKDVCLADFASLYNVSKRKVDNTPIAENSDDEDATENENDEKTTAFKMKNGKGDIFVEMGLKTQTEKVENFNVPKVIPDTEYQQMMRSLNNNQRRYILNVMNLIKNKDNQFFHFINGGAGVGKSTLIKAIYQSILRFYNSLPGCNPETIRTALCAPTGKAAALIDGMKLHSFLSVPVNQCKHKLVQLNSDISNRIGVKLKDLQLSIIDEISMVGFTMFQHIDARLQQIMRTKKPFGGISVMVLEDFNQLRSVGDKYIFQFNNSYNALVDSSLWSLFELFELTEIMRQKDDKTFAIALSNLAKGTMTVEDIHLLKSRIVSTENLETIGDAIRIFRSNAEVDAYNRIVLSKLNTEGAIANAYDYCVGDGLPSIREKVLNNVNNLKTTETYGLPLEIDLKVGAKYMMTVNIDIEDGLVNGACGKLIAIDYRKLQKTNETVPCRLWIKFSEEKTGRKARANFHNVMRNRNIDLSLTPVEPVVRQINTRSTNFKVERKHRATKSTALYLIGDFVPPKPPEPKDAVAMMFKNMRSERMLKFSLEFPEESQEERFFVMFHNVQSLNKHIFDVRSDKTFSSASMISLVETWTKPSDCLEIEGFKIIHRRDCNDIRKPFGQITYLKNDLKYENITEKYEYSGKNHIEYSSIKIDDICIISVYNSPNSSFDVLKRHINEVITISKGFCENIIVVGDFNINLKVKTNNKFIEYMKSFGFNLINKLNKSSTNAKTQIDYCFTNVNDLKSDYFESLTSFHKPIWIRKHQVLSKFHFDATEDIHTNILFDIDDAIIDDQSDVREVDEEFSFDHHETVDKNEQIDLDMSFQLEDLKVNDPSDMMEIDEQSFSEDYEIIDSKGITIVSNFMNL</sequence>
<evidence type="ECO:0000313" key="6">
    <source>
        <dbReference type="Proteomes" id="UP000663891"/>
    </source>
</evidence>
<dbReference type="InterPro" id="IPR051055">
    <property type="entry name" value="PIF1_helicase"/>
</dbReference>
<dbReference type="GO" id="GO:0043139">
    <property type="term" value="F:5'-3' DNA helicase activity"/>
    <property type="evidence" value="ECO:0007669"/>
    <property type="project" value="UniProtKB-EC"/>
</dbReference>
<dbReference type="Pfam" id="PF14529">
    <property type="entry name" value="Exo_endo_phos_2"/>
    <property type="match status" value="2"/>
</dbReference>